<reference evidence="3" key="1">
    <citation type="submission" date="2023-10" db="EMBL/GenBank/DDBJ databases">
        <title>Genome assemblies of two species of porcelain crab, Petrolisthes cinctipes and Petrolisthes manimaculis (Anomura: Porcellanidae).</title>
        <authorList>
            <person name="Angst P."/>
        </authorList>
    </citation>
    <scope>NUCLEOTIDE SEQUENCE</scope>
    <source>
        <strain evidence="3">PB745_01</strain>
        <tissue evidence="3">Gill</tissue>
    </source>
</reference>
<comment type="caution">
    <text evidence="3">The sequence shown here is derived from an EMBL/GenBank/DDBJ whole genome shotgun (WGS) entry which is preliminary data.</text>
</comment>
<name>A0AAE1BLG6_PETCI</name>
<dbReference type="InterPro" id="IPR029526">
    <property type="entry name" value="PGBD"/>
</dbReference>
<evidence type="ECO:0000313" key="4">
    <source>
        <dbReference type="Proteomes" id="UP001286313"/>
    </source>
</evidence>
<keyword evidence="4" id="KW-1185">Reference proteome</keyword>
<evidence type="ECO:0000259" key="2">
    <source>
        <dbReference type="Pfam" id="PF13843"/>
    </source>
</evidence>
<dbReference type="Proteomes" id="UP001286313">
    <property type="component" value="Unassembled WGS sequence"/>
</dbReference>
<feature type="compositionally biased region" description="Low complexity" evidence="1">
    <location>
        <begin position="116"/>
        <end position="130"/>
    </location>
</feature>
<feature type="region of interest" description="Disordered" evidence="1">
    <location>
        <begin position="84"/>
        <end position="190"/>
    </location>
</feature>
<feature type="compositionally biased region" description="Low complexity" evidence="1">
    <location>
        <begin position="172"/>
        <end position="190"/>
    </location>
</feature>
<evidence type="ECO:0000313" key="3">
    <source>
        <dbReference type="EMBL" id="KAK3851329.1"/>
    </source>
</evidence>
<dbReference type="AlphaFoldDB" id="A0AAE1BLG6"/>
<feature type="compositionally biased region" description="Polar residues" evidence="1">
    <location>
        <begin position="90"/>
        <end position="115"/>
    </location>
</feature>
<accession>A0AAE1BLG6</accession>
<dbReference type="PANTHER" id="PTHR46599:SF3">
    <property type="entry name" value="PIGGYBAC TRANSPOSABLE ELEMENT-DERIVED PROTEIN 4"/>
    <property type="match status" value="1"/>
</dbReference>
<sequence length="483" mass="54380">MRRMDELDAVLEVRDILAVTEEVCVLQGWQHNATTTTPTPHCIASTHHYTNNMQNNSMRKSPMLKKGQAYGKDMNRRINLNPTAALPTVGGTSDATAAAQPSTSYVPSCTPSPVLSSCSSVEISPASPSSGGTLSPPCRRAGRKGVQKAKGGTSRHSQKRVKVSSSPPPAPHVTTTTTTTTTTAPQHTATQPHARLCDVYVWSEGSVPDNPSLDGTYGGIQPAFPVRAGQDYVDYFLAFLDDGFVQRMCDETNKYRQQCVPEGVGPVGSRKMVSWVGLNVREMYVFIALMLLMPHVRKHELEEYWSREEVIHTPIFAKYMSRDRFRQILGYLHFSDNMYPSAPNPLWNIRDFMTTILEKFIAFFKPMKKIQVGEPQQPSLRQFSRTLVTQLLQRFGQVTLTLPRRHSDTIPDRVEARAYLGRHYMEHLPPTGSKKVGVARCYVCSHTSRRPKARKNTCYRCHECQVPMCLMPCFREFHTLIHY</sequence>
<dbReference type="Pfam" id="PF13843">
    <property type="entry name" value="DDE_Tnp_1_7"/>
    <property type="match status" value="1"/>
</dbReference>
<proteinExistence type="predicted"/>
<gene>
    <name evidence="3" type="ORF">Pcinc_042010</name>
</gene>
<organism evidence="3 4">
    <name type="scientific">Petrolisthes cinctipes</name>
    <name type="common">Flat porcelain crab</name>
    <dbReference type="NCBI Taxonomy" id="88211"/>
    <lineage>
        <taxon>Eukaryota</taxon>
        <taxon>Metazoa</taxon>
        <taxon>Ecdysozoa</taxon>
        <taxon>Arthropoda</taxon>
        <taxon>Crustacea</taxon>
        <taxon>Multicrustacea</taxon>
        <taxon>Malacostraca</taxon>
        <taxon>Eumalacostraca</taxon>
        <taxon>Eucarida</taxon>
        <taxon>Decapoda</taxon>
        <taxon>Pleocyemata</taxon>
        <taxon>Anomura</taxon>
        <taxon>Galatheoidea</taxon>
        <taxon>Porcellanidae</taxon>
        <taxon>Petrolisthes</taxon>
    </lineage>
</organism>
<protein>
    <recommendedName>
        <fullName evidence="2">PiggyBac transposable element-derived protein domain-containing protein</fullName>
    </recommendedName>
</protein>
<feature type="domain" description="PiggyBac transposable element-derived protein" evidence="2">
    <location>
        <begin position="233"/>
        <end position="377"/>
    </location>
</feature>
<dbReference type="PANTHER" id="PTHR46599">
    <property type="entry name" value="PIGGYBAC TRANSPOSABLE ELEMENT-DERIVED PROTEIN 4"/>
    <property type="match status" value="1"/>
</dbReference>
<evidence type="ECO:0000256" key="1">
    <source>
        <dbReference type="SAM" id="MobiDB-lite"/>
    </source>
</evidence>
<dbReference type="EMBL" id="JAWQEG010007948">
    <property type="protein sequence ID" value="KAK3851329.1"/>
    <property type="molecule type" value="Genomic_DNA"/>
</dbReference>